<keyword evidence="2" id="KW-0732">Signal</keyword>
<evidence type="ECO:0000256" key="2">
    <source>
        <dbReference type="SAM" id="SignalP"/>
    </source>
</evidence>
<protein>
    <submittedName>
        <fullName evidence="3">Uncharacterized protein</fullName>
    </submittedName>
</protein>
<evidence type="ECO:0000256" key="1">
    <source>
        <dbReference type="SAM" id="MobiDB-lite"/>
    </source>
</evidence>
<evidence type="ECO:0000313" key="3">
    <source>
        <dbReference type="EMBL" id="OBZ78598.1"/>
    </source>
</evidence>
<reference evidence="3 4" key="1">
    <citation type="submission" date="2016-03" db="EMBL/GenBank/DDBJ databases">
        <title>Whole genome sequencing of Grifola frondosa 9006-11.</title>
        <authorList>
            <person name="Min B."/>
            <person name="Park H."/>
            <person name="Kim J.-G."/>
            <person name="Cho H."/>
            <person name="Oh Y.-L."/>
            <person name="Kong W.-S."/>
            <person name="Choi I.-G."/>
        </authorList>
    </citation>
    <scope>NUCLEOTIDE SEQUENCE [LARGE SCALE GENOMIC DNA]</scope>
    <source>
        <strain evidence="3 4">9006-11</strain>
    </source>
</reference>
<proteinExistence type="predicted"/>
<dbReference type="Proteomes" id="UP000092993">
    <property type="component" value="Unassembled WGS sequence"/>
</dbReference>
<sequence length="528" mass="57720">MSYWFVLELMHLLCSTTVDCFLIAVSESVLLIWLMTGSVLETSLFNLTLLPIMWVQGCPHAGLAQLCFGFSVYCSLPVIVPVPPHTTLFDMSSPSTSDVSNSQGRSSPNPIPLNPLQWLFLQALASNPNHDANVDANANADANVDSNADSAPTPATRNLHPLLRYVASLFAILRVTHLCVSASSNPAQRKCHSTSSPSSPSSPPPRPETPSDRDAVSNSIKWQLFNVPIWQHMAGELYDRAGQCPNVINGHLVYLKLDGYGVRDTVENLIQLLRFLESRPWDRQIVLEFVQMAKGTPTWPRKLQTEEQHVKHAWHLFSTALAFYSFSKKEVDPSFPPVFSGVVQRLFPDPPKGVAKPTSFSFSARELMEEGLAIEPTVNIVEHLMLVDHTIKVLILDSDTASLLLSYDENKSARAVGLGGLGHEWIVSYTALARGEAQENYKLPISLGLFKLKNKDESHTGFDDLTVVTSVIRLAENNPSFDTRPHLLGDACWPLKGCSGSGGAGTTDFGATSSNEARKSPGCSGAPC</sequence>
<evidence type="ECO:0000313" key="4">
    <source>
        <dbReference type="Proteomes" id="UP000092993"/>
    </source>
</evidence>
<dbReference type="AlphaFoldDB" id="A0A1C7MP31"/>
<organism evidence="3 4">
    <name type="scientific">Grifola frondosa</name>
    <name type="common">Maitake</name>
    <name type="synonym">Polyporus frondosus</name>
    <dbReference type="NCBI Taxonomy" id="5627"/>
    <lineage>
        <taxon>Eukaryota</taxon>
        <taxon>Fungi</taxon>
        <taxon>Dikarya</taxon>
        <taxon>Basidiomycota</taxon>
        <taxon>Agaricomycotina</taxon>
        <taxon>Agaricomycetes</taxon>
        <taxon>Polyporales</taxon>
        <taxon>Grifolaceae</taxon>
        <taxon>Grifola</taxon>
    </lineage>
</organism>
<feature type="chain" id="PRO_5008889245" evidence="2">
    <location>
        <begin position="21"/>
        <end position="528"/>
    </location>
</feature>
<name>A0A1C7MP31_GRIFR</name>
<gene>
    <name evidence="3" type="ORF">A0H81_00026</name>
</gene>
<feature type="region of interest" description="Disordered" evidence="1">
    <location>
        <begin position="509"/>
        <end position="528"/>
    </location>
</feature>
<keyword evidence="4" id="KW-1185">Reference proteome</keyword>
<dbReference type="EMBL" id="LUGG01000001">
    <property type="protein sequence ID" value="OBZ78598.1"/>
    <property type="molecule type" value="Genomic_DNA"/>
</dbReference>
<dbReference type="OrthoDB" id="3004490at2759"/>
<feature type="region of interest" description="Disordered" evidence="1">
    <location>
        <begin position="186"/>
        <end position="215"/>
    </location>
</feature>
<feature type="signal peptide" evidence="2">
    <location>
        <begin position="1"/>
        <end position="20"/>
    </location>
</feature>
<comment type="caution">
    <text evidence="3">The sequence shown here is derived from an EMBL/GenBank/DDBJ whole genome shotgun (WGS) entry which is preliminary data.</text>
</comment>
<accession>A0A1C7MP31</accession>